<gene>
    <name evidence="3" type="ORF">MICPUCDRAFT_57334</name>
</gene>
<feature type="compositionally biased region" description="Acidic residues" evidence="1">
    <location>
        <begin position="96"/>
        <end position="105"/>
    </location>
</feature>
<dbReference type="RefSeq" id="XP_003057779.1">
    <property type="nucleotide sequence ID" value="XM_003057733.1"/>
</dbReference>
<feature type="chain" id="PRO_5002912024" evidence="2">
    <location>
        <begin position="31"/>
        <end position="186"/>
    </location>
</feature>
<dbReference type="Proteomes" id="UP000001876">
    <property type="component" value="Unassembled WGS sequence"/>
</dbReference>
<feature type="region of interest" description="Disordered" evidence="1">
    <location>
        <begin position="84"/>
        <end position="106"/>
    </location>
</feature>
<keyword evidence="2" id="KW-0732">Signal</keyword>
<dbReference type="AlphaFoldDB" id="C1MQL4"/>
<evidence type="ECO:0000256" key="2">
    <source>
        <dbReference type="SAM" id="SignalP"/>
    </source>
</evidence>
<evidence type="ECO:0000256" key="1">
    <source>
        <dbReference type="SAM" id="MobiDB-lite"/>
    </source>
</evidence>
<feature type="signal peptide" evidence="2">
    <location>
        <begin position="1"/>
        <end position="30"/>
    </location>
</feature>
<reference evidence="3 4" key="1">
    <citation type="journal article" date="2009" name="Science">
        <title>Green evolution and dynamic adaptations revealed by genomes of the marine picoeukaryotes Micromonas.</title>
        <authorList>
            <person name="Worden A.Z."/>
            <person name="Lee J.H."/>
            <person name="Mock T."/>
            <person name="Rouze P."/>
            <person name="Simmons M.P."/>
            <person name="Aerts A.L."/>
            <person name="Allen A.E."/>
            <person name="Cuvelier M.L."/>
            <person name="Derelle E."/>
            <person name="Everett M.V."/>
            <person name="Foulon E."/>
            <person name="Grimwood J."/>
            <person name="Gundlach H."/>
            <person name="Henrissat B."/>
            <person name="Napoli C."/>
            <person name="McDonald S.M."/>
            <person name="Parker M.S."/>
            <person name="Rombauts S."/>
            <person name="Salamov A."/>
            <person name="Von Dassow P."/>
            <person name="Badger J.H."/>
            <person name="Coutinho P.M."/>
            <person name="Demir E."/>
            <person name="Dubchak I."/>
            <person name="Gentemann C."/>
            <person name="Eikrem W."/>
            <person name="Gready J.E."/>
            <person name="John U."/>
            <person name="Lanier W."/>
            <person name="Lindquist E.A."/>
            <person name="Lucas S."/>
            <person name="Mayer K.F."/>
            <person name="Moreau H."/>
            <person name="Not F."/>
            <person name="Otillar R."/>
            <person name="Panaud O."/>
            <person name="Pangilinan J."/>
            <person name="Paulsen I."/>
            <person name="Piegu B."/>
            <person name="Poliakov A."/>
            <person name="Robbens S."/>
            <person name="Schmutz J."/>
            <person name="Toulza E."/>
            <person name="Wyss T."/>
            <person name="Zelensky A."/>
            <person name="Zhou K."/>
            <person name="Armbrust E.V."/>
            <person name="Bhattacharya D."/>
            <person name="Goodenough U.W."/>
            <person name="Van de Peer Y."/>
            <person name="Grigoriev I.V."/>
        </authorList>
    </citation>
    <scope>NUCLEOTIDE SEQUENCE [LARGE SCALE GENOMIC DNA]</scope>
    <source>
        <strain evidence="3 4">CCMP1545</strain>
    </source>
</reference>
<evidence type="ECO:0000313" key="4">
    <source>
        <dbReference type="Proteomes" id="UP000001876"/>
    </source>
</evidence>
<accession>C1MQL4</accession>
<evidence type="ECO:0000313" key="3">
    <source>
        <dbReference type="EMBL" id="EEH57730.1"/>
    </source>
</evidence>
<name>C1MQL4_MICPC</name>
<proteinExistence type="predicted"/>
<protein>
    <submittedName>
        <fullName evidence="3">Predicted protein</fullName>
    </submittedName>
</protein>
<organism evidence="4">
    <name type="scientific">Micromonas pusilla (strain CCMP1545)</name>
    <name type="common">Picoplanktonic green alga</name>
    <dbReference type="NCBI Taxonomy" id="564608"/>
    <lineage>
        <taxon>Eukaryota</taxon>
        <taxon>Viridiplantae</taxon>
        <taxon>Chlorophyta</taxon>
        <taxon>Mamiellophyceae</taxon>
        <taxon>Mamiellales</taxon>
        <taxon>Mamiellaceae</taxon>
        <taxon>Micromonas</taxon>
    </lineage>
</organism>
<dbReference type="KEGG" id="mpp:MICPUCDRAFT_57334"/>
<sequence>MRPRAPPPLPRARLLALLLALLLAPARASARGWRPSAANAFGFLVPEPPGGRGCGRLNYANCFPRATATARRWSATLDAAYDARSGTTTTRVGAEKDDDDDDDDDAPRVVKTLHGDVFADASAALVPDVDEYLYSLDALSDAARSIADDVVRGLAREAEAKAAAAALAATAARDAARATLLGGHER</sequence>
<dbReference type="GeneID" id="9683585"/>
<dbReference type="EMBL" id="GG663738">
    <property type="protein sequence ID" value="EEH57730.1"/>
    <property type="molecule type" value="Genomic_DNA"/>
</dbReference>
<keyword evidence="4" id="KW-1185">Reference proteome</keyword>